<proteinExistence type="predicted"/>
<name>A0A0C1C932_9BACT</name>
<dbReference type="Pfam" id="PF01636">
    <property type="entry name" value="APH"/>
    <property type="match status" value="1"/>
</dbReference>
<dbReference type="Gene3D" id="3.90.1200.10">
    <property type="match status" value="1"/>
</dbReference>
<comment type="caution">
    <text evidence="2">The sequence shown here is derived from an EMBL/GenBank/DDBJ whole genome shotgun (WGS) entry which is preliminary data.</text>
</comment>
<evidence type="ECO:0000313" key="3">
    <source>
        <dbReference type="Proteomes" id="UP000031307"/>
    </source>
</evidence>
<gene>
    <name evidence="2" type="ORF">DB43_GE00060</name>
</gene>
<organism evidence="2 3">
    <name type="scientific">Parachlamydia acanthamoebae</name>
    <dbReference type="NCBI Taxonomy" id="83552"/>
    <lineage>
        <taxon>Bacteria</taxon>
        <taxon>Pseudomonadati</taxon>
        <taxon>Chlamydiota</taxon>
        <taxon>Chlamydiia</taxon>
        <taxon>Parachlamydiales</taxon>
        <taxon>Parachlamydiaceae</taxon>
        <taxon>Parachlamydia</taxon>
    </lineage>
</organism>
<dbReference type="SUPFAM" id="SSF56112">
    <property type="entry name" value="Protein kinase-like (PK-like)"/>
    <property type="match status" value="1"/>
</dbReference>
<dbReference type="InterPro" id="IPR051678">
    <property type="entry name" value="AGP_Transferase"/>
</dbReference>
<dbReference type="PATRIC" id="fig|83552.4.peg.1274"/>
<dbReference type="EMBL" id="JSAM01000074">
    <property type="protein sequence ID" value="KIA77525.1"/>
    <property type="molecule type" value="Genomic_DNA"/>
</dbReference>
<evidence type="ECO:0000313" key="2">
    <source>
        <dbReference type="EMBL" id="KIA77525.1"/>
    </source>
</evidence>
<dbReference type="Proteomes" id="UP000031307">
    <property type="component" value="Unassembled WGS sequence"/>
</dbReference>
<evidence type="ECO:0000259" key="1">
    <source>
        <dbReference type="Pfam" id="PF01636"/>
    </source>
</evidence>
<reference evidence="2 3" key="1">
    <citation type="journal article" date="2014" name="Mol. Biol. Evol.">
        <title>Massive expansion of Ubiquitination-related gene families within the Chlamydiae.</title>
        <authorList>
            <person name="Domman D."/>
            <person name="Collingro A."/>
            <person name="Lagkouvardos I."/>
            <person name="Gehre L."/>
            <person name="Weinmaier T."/>
            <person name="Rattei T."/>
            <person name="Subtil A."/>
            <person name="Horn M."/>
        </authorList>
    </citation>
    <scope>NUCLEOTIDE SEQUENCE [LARGE SCALE GENOMIC DNA]</scope>
    <source>
        <strain evidence="2 3">OEW1</strain>
    </source>
</reference>
<feature type="domain" description="Aminoglycoside phosphotransferase" evidence="1">
    <location>
        <begin position="50"/>
        <end position="261"/>
    </location>
</feature>
<sequence>MQRLSLGPFKDMQFNKINMNYHLVTFFQQHLNLQDAAFILIDHEDAMVATVYKVMLSNGTKLILKIHERLNDYFREIYFLKYFADKLPVPRIVEAVQPDRGTCGAILMEYLPGALLKETEFTTSLAYELGSQLACIHLNRIPTYGDPIQRDHLSNDPRAYFTFKFKEGLDECRNHLPKKLIEQCQSYYDAHLDLLNSVDGPCMVHRDFRPGNLIIYNGKLQGIIDWAGARASFAEEDFCLLEHGGWPNNPNCKKSFLEGYASIRPIPDYKDLMPFLRVNIAIATIGFTVKRGTWKNTHKRIYKFNRHFLEVFLQNVSFFSK</sequence>
<dbReference type="InterPro" id="IPR011009">
    <property type="entry name" value="Kinase-like_dom_sf"/>
</dbReference>
<accession>A0A0C1C932</accession>
<dbReference type="InterPro" id="IPR002575">
    <property type="entry name" value="Aminoglycoside_PTrfase"/>
</dbReference>
<protein>
    <recommendedName>
        <fullName evidence="1">Aminoglycoside phosphotransferase domain-containing protein</fullName>
    </recommendedName>
</protein>
<dbReference type="AlphaFoldDB" id="A0A0C1C932"/>
<dbReference type="PANTHER" id="PTHR21310">
    <property type="entry name" value="AMINOGLYCOSIDE PHOSPHOTRANSFERASE-RELATED-RELATED"/>
    <property type="match status" value="1"/>
</dbReference>